<proteinExistence type="predicted"/>
<feature type="chain" id="PRO_5045221539" evidence="1">
    <location>
        <begin position="28"/>
        <end position="528"/>
    </location>
</feature>
<name>A0ABW2YCL1_9GAMM</name>
<organism evidence="2 3">
    <name type="scientific">Lysobacter brunescens</name>
    <dbReference type="NCBI Taxonomy" id="262323"/>
    <lineage>
        <taxon>Bacteria</taxon>
        <taxon>Pseudomonadati</taxon>
        <taxon>Pseudomonadota</taxon>
        <taxon>Gammaproteobacteria</taxon>
        <taxon>Lysobacterales</taxon>
        <taxon>Lysobacteraceae</taxon>
        <taxon>Lysobacter</taxon>
    </lineage>
</organism>
<comment type="caution">
    <text evidence="2">The sequence shown here is derived from an EMBL/GenBank/DDBJ whole genome shotgun (WGS) entry which is preliminary data.</text>
</comment>
<evidence type="ECO:0000313" key="2">
    <source>
        <dbReference type="EMBL" id="MFD0724159.1"/>
    </source>
</evidence>
<sequence length="528" mass="55801">MNAPTIAPATRLATALALALLAPAALAQTLPAAGTTNSGTYTLPNSRTTAGEYPWVIRILSYHPGAVVPRRMYSTSCTTGGVRKFYASLTSMSTAGAHEGMLISGDVSSTGAVSNFTSRAFPACKDMAGIVADASCSTVAALCRRSSGSTGPTKDLVAALQNTAEGNSWRDWLTAESYDDQMWLYEWKGSPAAPTNALTGYNSYVVSKAINQAGRQGSWEYGHHNLVMSSSHYGVALKSTSGKDSGGTQHQADSMIAVTRVATASNTTIDITRGWKWACASGHTLANRPVLSTTGKFGAFCTTDWNNAAGDYSKGGIYMRVEGTNASLTHSIYMSTSSSLRFNGGSTSILPTANGEFIGVLVGSPTPSIAERSRIGLVRFNSVGVRLSAPLWIKSSATHFLSYPQLVSLGNDSTGTPRYLLGWAQMMASGTNVTTSFDSPSPDQTQRLATKYFVQEIDANGNAKSQVRELTHGWGEQDQMVSLGAGRAGWVYRPDGRIKLSADGTTVTSMPSPNSTGVIFMTYTSTSM</sequence>
<keyword evidence="1" id="KW-0732">Signal</keyword>
<dbReference type="Proteomes" id="UP001597110">
    <property type="component" value="Unassembled WGS sequence"/>
</dbReference>
<evidence type="ECO:0000256" key="1">
    <source>
        <dbReference type="SAM" id="SignalP"/>
    </source>
</evidence>
<protein>
    <submittedName>
        <fullName evidence="2">Uncharacterized protein</fullName>
    </submittedName>
</protein>
<evidence type="ECO:0000313" key="3">
    <source>
        <dbReference type="Proteomes" id="UP001597110"/>
    </source>
</evidence>
<gene>
    <name evidence="2" type="ORF">ACFQ0E_00970</name>
</gene>
<feature type="signal peptide" evidence="1">
    <location>
        <begin position="1"/>
        <end position="27"/>
    </location>
</feature>
<dbReference type="RefSeq" id="WP_386821836.1">
    <property type="nucleotide sequence ID" value="NZ_JBHTIF010000001.1"/>
</dbReference>
<accession>A0ABW2YCL1</accession>
<keyword evidence="3" id="KW-1185">Reference proteome</keyword>
<dbReference type="EMBL" id="JBHTIF010000001">
    <property type="protein sequence ID" value="MFD0724159.1"/>
    <property type="molecule type" value="Genomic_DNA"/>
</dbReference>
<reference evidence="3" key="1">
    <citation type="journal article" date="2019" name="Int. J. Syst. Evol. Microbiol.">
        <title>The Global Catalogue of Microorganisms (GCM) 10K type strain sequencing project: providing services to taxonomists for standard genome sequencing and annotation.</title>
        <authorList>
            <consortium name="The Broad Institute Genomics Platform"/>
            <consortium name="The Broad Institute Genome Sequencing Center for Infectious Disease"/>
            <person name="Wu L."/>
            <person name="Ma J."/>
        </authorList>
    </citation>
    <scope>NUCLEOTIDE SEQUENCE [LARGE SCALE GENOMIC DNA]</scope>
    <source>
        <strain evidence="3">CCUG 55585</strain>
    </source>
</reference>